<evidence type="ECO:0000313" key="14">
    <source>
        <dbReference type="EMBL" id="CDH56504.1"/>
    </source>
</evidence>
<dbReference type="InterPro" id="IPR001680">
    <property type="entry name" value="WD40_rpt"/>
</dbReference>
<dbReference type="Pfam" id="PF21032">
    <property type="entry name" value="PROPPIN"/>
    <property type="match status" value="2"/>
</dbReference>
<dbReference type="PANTHER" id="PTHR11227">
    <property type="entry name" value="WD-REPEAT PROTEIN INTERACTING WITH PHOSPHOINOSIDES WIPI -RELATED"/>
    <property type="match status" value="1"/>
</dbReference>
<evidence type="ECO:0000256" key="2">
    <source>
        <dbReference type="ARBA" id="ARBA00004481"/>
    </source>
</evidence>
<dbReference type="GO" id="GO:0006914">
    <property type="term" value="P:autophagy"/>
    <property type="evidence" value="ECO:0007669"/>
    <property type="project" value="UniProtKB-KW"/>
</dbReference>
<organism evidence="14 15">
    <name type="scientific">Lichtheimia corymbifera JMRC:FSU:9682</name>
    <dbReference type="NCBI Taxonomy" id="1263082"/>
    <lineage>
        <taxon>Eukaryota</taxon>
        <taxon>Fungi</taxon>
        <taxon>Fungi incertae sedis</taxon>
        <taxon>Mucoromycota</taxon>
        <taxon>Mucoromycotina</taxon>
        <taxon>Mucoromycetes</taxon>
        <taxon>Mucorales</taxon>
        <taxon>Lichtheimiaceae</taxon>
        <taxon>Lichtheimia</taxon>
    </lineage>
</organism>
<sequence>MNLPGDMEDSSDKILFLNFNQDFSCVSVGTETGYRMYNCDPFGRCYSKSGRGASIVEMLFCTSLVALVGVADQEGFNSRQLQIINTKRQSTICELTFPTTILAVKMNRRRLIVVLEEQIFLYDISNMKLLHTIDTRPNPTAICALSPSSENCYIAYPSRSSSTSPFTSTAANATASGYASGDVEIFDALNIQLVNIVQAHKSPVSCITMNSEGTLLATASEKGTVIRVFSVPDAGKVYQFRRGSYPAKIYSMSFNPVSSLLCVSSDTETVHIFKIAMPPNGSSGYDPLIEGSNGYGKDDTETRGRSNSVGQMLKRSSQHLGRSVGSYLPGMITEMWEPARDFAFLKLPSAGVRSLVALSSTTPQVLVVTSEGYFYQYNIDLENGGECVLLKQNSLLESGDDANGAMVV</sequence>
<keyword evidence="4" id="KW-0813">Transport</keyword>
<evidence type="ECO:0000256" key="7">
    <source>
        <dbReference type="ARBA" id="ARBA00022737"/>
    </source>
</evidence>
<keyword evidence="10" id="KW-0072">Autophagy</keyword>
<reference evidence="14" key="1">
    <citation type="submission" date="2013-08" db="EMBL/GenBank/DDBJ databases">
        <title>Gene expansion shapes genome architecture in the human pathogen Lichtheimia corymbifera: an evolutionary genomics analysis in the ancient terrestrial Mucorales (Mucoromycotina).</title>
        <authorList>
            <person name="Schwartze V.U."/>
            <person name="Winter S."/>
            <person name="Shelest E."/>
            <person name="Marcet-Houben M."/>
            <person name="Horn F."/>
            <person name="Wehner S."/>
            <person name="Hoffmann K."/>
            <person name="Riege K."/>
            <person name="Sammeth M."/>
            <person name="Nowrousian M."/>
            <person name="Valiante V."/>
            <person name="Linde J."/>
            <person name="Jacobsen I.D."/>
            <person name="Marz M."/>
            <person name="Brakhage A.A."/>
            <person name="Gabaldon T."/>
            <person name="Bocker S."/>
            <person name="Voigt K."/>
        </authorList>
    </citation>
    <scope>NUCLEOTIDE SEQUENCE [LARGE SCALE GENOMIC DNA]</scope>
    <source>
        <strain evidence="14">FSU 9682</strain>
    </source>
</reference>
<dbReference type="EMBL" id="CBTN010000038">
    <property type="protein sequence ID" value="CDH56504.1"/>
    <property type="molecule type" value="Genomic_DNA"/>
</dbReference>
<keyword evidence="6" id="KW-0853">WD repeat</keyword>
<dbReference type="GO" id="GO:0015031">
    <property type="term" value="P:protein transport"/>
    <property type="evidence" value="ECO:0007669"/>
    <property type="project" value="UniProtKB-KW"/>
</dbReference>
<evidence type="ECO:0000256" key="8">
    <source>
        <dbReference type="ARBA" id="ARBA00022753"/>
    </source>
</evidence>
<evidence type="ECO:0000256" key="13">
    <source>
        <dbReference type="ARBA" id="ARBA00039247"/>
    </source>
</evidence>
<evidence type="ECO:0000256" key="3">
    <source>
        <dbReference type="ARBA" id="ARBA00004623"/>
    </source>
</evidence>
<evidence type="ECO:0000256" key="1">
    <source>
        <dbReference type="ARBA" id="ARBA00004148"/>
    </source>
</evidence>
<protein>
    <recommendedName>
        <fullName evidence="13">Autophagy-related protein 18</fullName>
    </recommendedName>
</protein>
<accession>A0A068S2M8</accession>
<keyword evidence="5" id="KW-0926">Vacuole</keyword>
<dbReference type="SMART" id="SM00320">
    <property type="entry name" value="WD40"/>
    <property type="match status" value="2"/>
</dbReference>
<evidence type="ECO:0000256" key="6">
    <source>
        <dbReference type="ARBA" id="ARBA00022574"/>
    </source>
</evidence>
<dbReference type="Proteomes" id="UP000027586">
    <property type="component" value="Unassembled WGS sequence"/>
</dbReference>
<gene>
    <name evidence="14" type="ORF">LCOR_07540.1</name>
</gene>
<dbReference type="InterPro" id="IPR036322">
    <property type="entry name" value="WD40_repeat_dom_sf"/>
</dbReference>
<dbReference type="FunFam" id="2.130.10.10:FF:000965">
    <property type="entry name" value="Autophagy-like protein 18 Atg18"/>
    <property type="match status" value="1"/>
</dbReference>
<dbReference type="VEuPathDB" id="FungiDB:LCOR_07540.1"/>
<dbReference type="InterPro" id="IPR015943">
    <property type="entry name" value="WD40/YVTN_repeat-like_dom_sf"/>
</dbReference>
<dbReference type="STRING" id="1263082.A0A068S2M8"/>
<comment type="caution">
    <text evidence="14">The sequence shown here is derived from an EMBL/GenBank/DDBJ whole genome shotgun (WGS) entry which is preliminary data.</text>
</comment>
<keyword evidence="15" id="KW-1185">Reference proteome</keyword>
<comment type="similarity">
    <text evidence="12">Belongs to the WD repeat PROPPIN family.</text>
</comment>
<keyword evidence="8" id="KW-0967">Endosome</keyword>
<dbReference type="GO" id="GO:0010008">
    <property type="term" value="C:endosome membrane"/>
    <property type="evidence" value="ECO:0007669"/>
    <property type="project" value="UniProtKB-SubCell"/>
</dbReference>
<proteinExistence type="inferred from homology"/>
<evidence type="ECO:0000313" key="15">
    <source>
        <dbReference type="Proteomes" id="UP000027586"/>
    </source>
</evidence>
<comment type="subcellular location">
    <subcellularLocation>
        <location evidence="2">Endosome membrane</location>
        <topology evidence="2">Peripheral membrane protein</topology>
    </subcellularLocation>
    <subcellularLocation>
        <location evidence="3">Preautophagosomal structure membrane</location>
        <topology evidence="3">Peripheral membrane protein</topology>
    </subcellularLocation>
    <subcellularLocation>
        <location evidence="1">Vacuole membrane</location>
        <topology evidence="1">Peripheral membrane protein</topology>
    </subcellularLocation>
</comment>
<keyword evidence="7" id="KW-0677">Repeat</keyword>
<dbReference type="GO" id="GO:0034045">
    <property type="term" value="C:phagophore assembly site membrane"/>
    <property type="evidence" value="ECO:0007669"/>
    <property type="project" value="UniProtKB-SubCell"/>
</dbReference>
<dbReference type="SUPFAM" id="SSF50978">
    <property type="entry name" value="WD40 repeat-like"/>
    <property type="match status" value="1"/>
</dbReference>
<evidence type="ECO:0000256" key="5">
    <source>
        <dbReference type="ARBA" id="ARBA00022554"/>
    </source>
</evidence>
<dbReference type="AlphaFoldDB" id="A0A068S2M8"/>
<dbReference type="Gene3D" id="2.130.10.10">
    <property type="entry name" value="YVTN repeat-like/Quinoprotein amine dehydrogenase"/>
    <property type="match status" value="1"/>
</dbReference>
<evidence type="ECO:0000256" key="12">
    <source>
        <dbReference type="ARBA" id="ARBA00025740"/>
    </source>
</evidence>
<evidence type="ECO:0000256" key="9">
    <source>
        <dbReference type="ARBA" id="ARBA00022927"/>
    </source>
</evidence>
<dbReference type="GO" id="GO:0005774">
    <property type="term" value="C:vacuolar membrane"/>
    <property type="evidence" value="ECO:0007669"/>
    <property type="project" value="UniProtKB-SubCell"/>
</dbReference>
<evidence type="ECO:0000256" key="10">
    <source>
        <dbReference type="ARBA" id="ARBA00023006"/>
    </source>
</evidence>
<evidence type="ECO:0000256" key="4">
    <source>
        <dbReference type="ARBA" id="ARBA00022448"/>
    </source>
</evidence>
<dbReference type="OrthoDB" id="1667587at2759"/>
<keyword evidence="11" id="KW-0472">Membrane</keyword>
<keyword evidence="9" id="KW-0653">Protein transport</keyword>
<dbReference type="InterPro" id="IPR048720">
    <property type="entry name" value="PROPPIN"/>
</dbReference>
<evidence type="ECO:0000256" key="11">
    <source>
        <dbReference type="ARBA" id="ARBA00023136"/>
    </source>
</evidence>
<name>A0A068S2M8_9FUNG</name>